<sequence length="759" mass="82753">MLSSAWHPPRLEARALRVRLKPANMRIFLGLLASLLGFVAVHLFRWGDQYGLPWLMVIVAILTSLYGRGWGGLAAVLALALDGWLGGARHLGWSAVLLGITFVIADLIGRDLRRAYLRQQETAAQLSLLVAALEELSGLGSQVAILRALPELLGRHGEGHVSVWQPQPGGMGLVSAVGLDPSAPSLLPERGVVARCARQGQRVYLGDVRQDSDYIALPNSNIQSELALPLLERGQVIAVLNLERPGPFSPRELEGFEHFAQAVSTQLTQLSERGELQFLNQLSTSLDSATTPVGVAERALALLVGALGLEQGWLWMQQGTRMVALAVYGGETPLTEIPYAQGLVWEVYHTGRPTYAQDYSENPRAIPEFRQAFGGVVAHPVFLSNQERPRVVLSLQQKSPRMWREAEQDLLAAACRTLGLALDGALAAQQRDELIALSHEAAEAPVEEVYRKILETAVRLVPGAEAGSLLVREGATFRFKALLGFDPSLKSHVFSEAEQFHWYAGSAQDWYRGEPRVLSSAHTDLKQFSNEEILVSGRIEEIASNLALPVVYRGEVLAILYLDNLHDPAAFGEDSLTVARFFATPIAALLHEVRYRGLLERAAATDALTGLLNRRAFDHRLEEELGRAQRYGHPLGLLVMDLRGFKRINDSLGHAKGDEALVRVAEVLERSKRDGDVLFRWGGDEFAVLLSNTNLAGATAAAQRYAAAIESVCMEGLALGVNIGAAAYPADAKDGDTLLQRADQRMYQAKSSGVSVMAL</sequence>
<dbReference type="SMART" id="SM00065">
    <property type="entry name" value="GAF"/>
    <property type="match status" value="3"/>
</dbReference>
<feature type="transmembrane region" description="Helical" evidence="1">
    <location>
        <begin position="27"/>
        <end position="46"/>
    </location>
</feature>
<keyword evidence="3" id="KW-0808">Transferase</keyword>
<keyword evidence="4" id="KW-1185">Reference proteome</keyword>
<feature type="transmembrane region" description="Helical" evidence="1">
    <location>
        <begin position="91"/>
        <end position="109"/>
    </location>
</feature>
<dbReference type="EMBL" id="QWLB01000001">
    <property type="protein sequence ID" value="RIH93925.1"/>
    <property type="molecule type" value="Genomic_DNA"/>
</dbReference>
<dbReference type="InterPro" id="IPR043128">
    <property type="entry name" value="Rev_trsase/Diguanyl_cyclase"/>
</dbReference>
<dbReference type="InterPro" id="IPR050469">
    <property type="entry name" value="Diguanylate_Cyclase"/>
</dbReference>
<organism evidence="3 4">
    <name type="scientific">Meiothermus granaticius NBRC 107808</name>
    <dbReference type="NCBI Taxonomy" id="1227551"/>
    <lineage>
        <taxon>Bacteria</taxon>
        <taxon>Thermotogati</taxon>
        <taxon>Deinococcota</taxon>
        <taxon>Deinococci</taxon>
        <taxon>Thermales</taxon>
        <taxon>Thermaceae</taxon>
        <taxon>Meiothermus</taxon>
    </lineage>
</organism>
<dbReference type="Gene3D" id="3.30.70.270">
    <property type="match status" value="1"/>
</dbReference>
<dbReference type="CDD" id="cd01949">
    <property type="entry name" value="GGDEF"/>
    <property type="match status" value="1"/>
</dbReference>
<feature type="transmembrane region" description="Helical" evidence="1">
    <location>
        <begin position="52"/>
        <end position="79"/>
    </location>
</feature>
<dbReference type="EC" id="2.7.7.65" evidence="3"/>
<dbReference type="InterPro" id="IPR000160">
    <property type="entry name" value="GGDEF_dom"/>
</dbReference>
<dbReference type="AlphaFoldDB" id="A0A399FDQ8"/>
<feature type="domain" description="GGDEF" evidence="2">
    <location>
        <begin position="633"/>
        <end position="759"/>
    </location>
</feature>
<name>A0A399FDQ8_9DEIN</name>
<dbReference type="GO" id="GO:0052621">
    <property type="term" value="F:diguanylate cyclase activity"/>
    <property type="evidence" value="ECO:0007669"/>
    <property type="project" value="UniProtKB-EC"/>
</dbReference>
<dbReference type="PROSITE" id="PS50887">
    <property type="entry name" value="GGDEF"/>
    <property type="match status" value="1"/>
</dbReference>
<dbReference type="SUPFAM" id="SSF55781">
    <property type="entry name" value="GAF domain-like"/>
    <property type="match status" value="3"/>
</dbReference>
<dbReference type="PANTHER" id="PTHR45138:SF9">
    <property type="entry name" value="DIGUANYLATE CYCLASE DGCM-RELATED"/>
    <property type="match status" value="1"/>
</dbReference>
<dbReference type="Proteomes" id="UP000266178">
    <property type="component" value="Unassembled WGS sequence"/>
</dbReference>
<dbReference type="InterPro" id="IPR029787">
    <property type="entry name" value="Nucleotide_cyclase"/>
</dbReference>
<accession>A0A399FDQ8</accession>
<evidence type="ECO:0000259" key="2">
    <source>
        <dbReference type="PROSITE" id="PS50887"/>
    </source>
</evidence>
<dbReference type="Gene3D" id="3.30.450.40">
    <property type="match status" value="3"/>
</dbReference>
<dbReference type="Pfam" id="PF13185">
    <property type="entry name" value="GAF_2"/>
    <property type="match status" value="3"/>
</dbReference>
<comment type="caution">
    <text evidence="3">The sequence shown here is derived from an EMBL/GenBank/DDBJ whole genome shotgun (WGS) entry which is preliminary data.</text>
</comment>
<keyword evidence="1" id="KW-0812">Transmembrane</keyword>
<dbReference type="SMART" id="SM00267">
    <property type="entry name" value="GGDEF"/>
    <property type="match status" value="1"/>
</dbReference>
<keyword evidence="3" id="KW-0548">Nucleotidyltransferase</keyword>
<dbReference type="InterPro" id="IPR029016">
    <property type="entry name" value="GAF-like_dom_sf"/>
</dbReference>
<evidence type="ECO:0000313" key="4">
    <source>
        <dbReference type="Proteomes" id="UP000266178"/>
    </source>
</evidence>
<dbReference type="NCBIfam" id="TIGR00254">
    <property type="entry name" value="GGDEF"/>
    <property type="match status" value="1"/>
</dbReference>
<evidence type="ECO:0000256" key="1">
    <source>
        <dbReference type="SAM" id="Phobius"/>
    </source>
</evidence>
<reference evidence="3 4" key="1">
    <citation type="submission" date="2018-08" db="EMBL/GenBank/DDBJ databases">
        <title>Meiothermus granaticius genome AF-68 sequencing project.</title>
        <authorList>
            <person name="Da Costa M.S."/>
            <person name="Albuquerque L."/>
            <person name="Raposo P."/>
            <person name="Froufe H.J.C."/>
            <person name="Barroso C.S."/>
            <person name="Egas C."/>
        </authorList>
    </citation>
    <scope>NUCLEOTIDE SEQUENCE [LARGE SCALE GENOMIC DNA]</scope>
    <source>
        <strain evidence="3 4">AF-68</strain>
    </source>
</reference>
<dbReference type="FunFam" id="3.30.70.270:FF:000001">
    <property type="entry name" value="Diguanylate cyclase domain protein"/>
    <property type="match status" value="1"/>
</dbReference>
<gene>
    <name evidence="3" type="primary">ydaM_1</name>
    <name evidence="3" type="ORF">Mgrana_00011</name>
</gene>
<dbReference type="PANTHER" id="PTHR45138">
    <property type="entry name" value="REGULATORY COMPONENTS OF SENSORY TRANSDUCTION SYSTEM"/>
    <property type="match status" value="1"/>
</dbReference>
<dbReference type="InterPro" id="IPR003018">
    <property type="entry name" value="GAF"/>
</dbReference>
<dbReference type="SUPFAM" id="SSF55073">
    <property type="entry name" value="Nucleotide cyclase"/>
    <property type="match status" value="1"/>
</dbReference>
<keyword evidence="1" id="KW-0472">Membrane</keyword>
<keyword evidence="1" id="KW-1133">Transmembrane helix</keyword>
<proteinExistence type="predicted"/>
<protein>
    <submittedName>
        <fullName evidence="3">Putative diguanylate cyclase YdaM</fullName>
        <ecNumber evidence="3">2.7.7.65</ecNumber>
    </submittedName>
</protein>
<dbReference type="Pfam" id="PF00990">
    <property type="entry name" value="GGDEF"/>
    <property type="match status" value="1"/>
</dbReference>
<evidence type="ECO:0000313" key="3">
    <source>
        <dbReference type="EMBL" id="RIH93925.1"/>
    </source>
</evidence>